<comment type="pathway">
    <text evidence="10">Lipid metabolism; phospholipid metabolism.</text>
</comment>
<evidence type="ECO:0000256" key="9">
    <source>
        <dbReference type="ARBA" id="ARBA00046608"/>
    </source>
</evidence>
<name>A0AAP5WE52_9LACO</name>
<reference evidence="11" key="1">
    <citation type="submission" date="2019-10" db="EMBL/GenBank/DDBJ databases">
        <title>Malate fermentation in French cider.</title>
        <authorList>
            <person name="Cousin F.J."/>
            <person name="Medina Fernandez S."/>
            <person name="Misery B."/>
            <person name="Laplace J.-M."/>
            <person name="Cretenet M."/>
        </authorList>
    </citation>
    <scope>NUCLEOTIDE SEQUENCE</scope>
    <source>
        <strain evidence="11">UCMA15901</strain>
    </source>
</reference>
<dbReference type="RefSeq" id="WP_317762485.1">
    <property type="nucleotide sequence ID" value="NZ_CP158977.1"/>
</dbReference>
<dbReference type="InterPro" id="IPR003664">
    <property type="entry name" value="FA_synthesis"/>
</dbReference>
<keyword evidence="6 10" id="KW-0594">Phospholipid biosynthesis</keyword>
<dbReference type="PIRSF" id="PIRSF002465">
    <property type="entry name" value="Phsphlp_syn_PlsX"/>
    <property type="match status" value="1"/>
</dbReference>
<evidence type="ECO:0000313" key="12">
    <source>
        <dbReference type="Proteomes" id="UP001275867"/>
    </source>
</evidence>
<dbReference type="Pfam" id="PF02504">
    <property type="entry name" value="FA_synthesis"/>
    <property type="match status" value="1"/>
</dbReference>
<dbReference type="AlphaFoldDB" id="A0AAP5WE52"/>
<dbReference type="PANTHER" id="PTHR30100:SF1">
    <property type="entry name" value="PHOSPHATE ACYLTRANSFERASE"/>
    <property type="match status" value="1"/>
</dbReference>
<organism evidence="11 12">
    <name type="scientific">Pediococcus parvulus</name>
    <dbReference type="NCBI Taxonomy" id="54062"/>
    <lineage>
        <taxon>Bacteria</taxon>
        <taxon>Bacillati</taxon>
        <taxon>Bacillota</taxon>
        <taxon>Bacilli</taxon>
        <taxon>Lactobacillales</taxon>
        <taxon>Lactobacillaceae</taxon>
        <taxon>Pediococcus</taxon>
    </lineage>
</organism>
<keyword evidence="3 10" id="KW-0444">Lipid biosynthesis</keyword>
<evidence type="ECO:0000256" key="3">
    <source>
        <dbReference type="ARBA" id="ARBA00022516"/>
    </source>
</evidence>
<comment type="caution">
    <text evidence="11">The sequence shown here is derived from an EMBL/GenBank/DDBJ whole genome shotgun (WGS) entry which is preliminary data.</text>
</comment>
<evidence type="ECO:0000256" key="7">
    <source>
        <dbReference type="ARBA" id="ARBA00023264"/>
    </source>
</evidence>
<dbReference type="EC" id="2.3.1.274" evidence="8 10"/>
<keyword evidence="5 10" id="KW-0443">Lipid metabolism</keyword>
<comment type="subunit">
    <text evidence="9 10">Homodimer. Probably interacts with PlsY.</text>
</comment>
<comment type="function">
    <text evidence="10">Catalyzes the reversible formation of acyl-phosphate (acyl-PO(4)) from acyl-[acyl-carrier-protein] (acyl-ACP). This enzyme utilizes acyl-ACP as fatty acyl donor, but not acyl-CoA.</text>
</comment>
<dbReference type="Proteomes" id="UP001275867">
    <property type="component" value="Unassembled WGS sequence"/>
</dbReference>
<dbReference type="InterPro" id="IPR012281">
    <property type="entry name" value="Phospholipid_synth_PlsX-like"/>
</dbReference>
<dbReference type="SUPFAM" id="SSF53659">
    <property type="entry name" value="Isocitrate/Isopropylmalate dehydrogenase-like"/>
    <property type="match status" value="1"/>
</dbReference>
<comment type="subcellular location">
    <subcellularLocation>
        <location evidence="10">Cytoplasm</location>
    </subcellularLocation>
    <text evidence="10">Associated with the membrane possibly through PlsY.</text>
</comment>
<evidence type="ECO:0000256" key="6">
    <source>
        <dbReference type="ARBA" id="ARBA00023209"/>
    </source>
</evidence>
<dbReference type="NCBIfam" id="TIGR00182">
    <property type="entry name" value="plsX"/>
    <property type="match status" value="1"/>
</dbReference>
<evidence type="ECO:0000256" key="4">
    <source>
        <dbReference type="ARBA" id="ARBA00022679"/>
    </source>
</evidence>
<dbReference type="Gene3D" id="3.40.718.10">
    <property type="entry name" value="Isopropylmalate Dehydrogenase"/>
    <property type="match status" value="1"/>
</dbReference>
<dbReference type="GO" id="GO:0005737">
    <property type="term" value="C:cytoplasm"/>
    <property type="evidence" value="ECO:0007669"/>
    <property type="project" value="UniProtKB-SubCell"/>
</dbReference>
<keyword evidence="7 10" id="KW-1208">Phospholipid metabolism</keyword>
<dbReference type="GO" id="GO:0008654">
    <property type="term" value="P:phospholipid biosynthetic process"/>
    <property type="evidence" value="ECO:0007669"/>
    <property type="project" value="UniProtKB-KW"/>
</dbReference>
<evidence type="ECO:0000256" key="8">
    <source>
        <dbReference type="ARBA" id="ARBA00024069"/>
    </source>
</evidence>
<keyword evidence="2 10" id="KW-0963">Cytoplasm</keyword>
<keyword evidence="11" id="KW-0012">Acyltransferase</keyword>
<dbReference type="GO" id="GO:0006633">
    <property type="term" value="P:fatty acid biosynthetic process"/>
    <property type="evidence" value="ECO:0007669"/>
    <property type="project" value="UniProtKB-UniRule"/>
</dbReference>
<sequence length="336" mass="36133">MKLAIDAMGGDYAPEKIVQGVELARDKYSDVKFTLFGKEDQIKKYLNNGERITIVHTDSEIAMGDEPVRAVRQKKTSSLVLAAQAVKEGKADALFSAGNTGALLAASLFIIGRIKGIDRPGMTTTLPALEGSPDSFTMLDVGANAESKVKNLQQFAVLGNFYSSNVMGVTNPRIALLNNGAEEDKGDPLHKETYQVLKDDPNLNFVGNIESRELLAGKADVVVTDGFTGNAVLKNTEGTALSMLKLIKHTILDSGVQVKLGGMLLKPAFKVIQDKMDYSKHGGAVLLGVKAPVIKAHGSSNEIQVSNALRQLRSMVKSNLTQNLADYFAARPTDKK</sequence>
<keyword evidence="4 10" id="KW-0808">Transferase</keyword>
<evidence type="ECO:0000313" key="11">
    <source>
        <dbReference type="EMBL" id="MDV7693307.1"/>
    </source>
</evidence>
<dbReference type="GO" id="GO:0043811">
    <property type="term" value="F:phosphate:acyl-[acyl carrier protein] acyltransferase activity"/>
    <property type="evidence" value="ECO:0007669"/>
    <property type="project" value="UniProtKB-UniRule"/>
</dbReference>
<proteinExistence type="inferred from homology"/>
<protein>
    <recommendedName>
        <fullName evidence="8 10">Phosphate acyltransferase</fullName>
        <ecNumber evidence="8 10">2.3.1.274</ecNumber>
    </recommendedName>
    <alternativeName>
        <fullName evidence="10">Acyl-ACP phosphotransacylase</fullName>
    </alternativeName>
    <alternativeName>
        <fullName evidence="10">Acyl-[acyl-carrier-protein]--phosphate acyltransferase</fullName>
    </alternativeName>
    <alternativeName>
        <fullName evidence="10">Phosphate-acyl-ACP acyltransferase</fullName>
    </alternativeName>
</protein>
<evidence type="ECO:0000256" key="10">
    <source>
        <dbReference type="HAMAP-Rule" id="MF_00019"/>
    </source>
</evidence>
<dbReference type="HAMAP" id="MF_00019">
    <property type="entry name" value="PlsX"/>
    <property type="match status" value="1"/>
</dbReference>
<gene>
    <name evidence="10 11" type="primary">plsX</name>
    <name evidence="11" type="ORF">GA842_00140</name>
</gene>
<accession>A0AAP5WE52</accession>
<dbReference type="PANTHER" id="PTHR30100">
    <property type="entry name" value="FATTY ACID/PHOSPHOLIPID SYNTHESIS PROTEIN PLSX"/>
    <property type="match status" value="1"/>
</dbReference>
<evidence type="ECO:0000256" key="2">
    <source>
        <dbReference type="ARBA" id="ARBA00022490"/>
    </source>
</evidence>
<dbReference type="EMBL" id="WERX01000001">
    <property type="protein sequence ID" value="MDV7693307.1"/>
    <property type="molecule type" value="Genomic_DNA"/>
</dbReference>
<comment type="similarity">
    <text evidence="10">Belongs to the PlsX family.</text>
</comment>
<evidence type="ECO:0000256" key="1">
    <source>
        <dbReference type="ARBA" id="ARBA00001232"/>
    </source>
</evidence>
<evidence type="ECO:0000256" key="5">
    <source>
        <dbReference type="ARBA" id="ARBA00023098"/>
    </source>
</evidence>
<comment type="catalytic activity">
    <reaction evidence="1 10">
        <text>a fatty acyl-[ACP] + phosphate = an acyl phosphate + holo-[ACP]</text>
        <dbReference type="Rhea" id="RHEA:42292"/>
        <dbReference type="Rhea" id="RHEA-COMP:9685"/>
        <dbReference type="Rhea" id="RHEA-COMP:14125"/>
        <dbReference type="ChEBI" id="CHEBI:43474"/>
        <dbReference type="ChEBI" id="CHEBI:59918"/>
        <dbReference type="ChEBI" id="CHEBI:64479"/>
        <dbReference type="ChEBI" id="CHEBI:138651"/>
        <dbReference type="EC" id="2.3.1.274"/>
    </reaction>
</comment>